<organism evidence="1 2">
    <name type="scientific">Myroides albus</name>
    <dbReference type="NCBI Taxonomy" id="2562892"/>
    <lineage>
        <taxon>Bacteria</taxon>
        <taxon>Pseudomonadati</taxon>
        <taxon>Bacteroidota</taxon>
        <taxon>Flavobacteriia</taxon>
        <taxon>Flavobacteriales</taxon>
        <taxon>Flavobacteriaceae</taxon>
        <taxon>Myroides</taxon>
    </lineage>
</organism>
<dbReference type="AlphaFoldDB" id="A0A6I3LL87"/>
<dbReference type="InterPro" id="IPR024353">
    <property type="entry name" value="DUF3871"/>
</dbReference>
<dbReference type="Proteomes" id="UP000438760">
    <property type="component" value="Unassembled WGS sequence"/>
</dbReference>
<keyword evidence="2" id="KW-1185">Reference proteome</keyword>
<reference evidence="1 2" key="1">
    <citation type="submission" date="2019-11" db="EMBL/GenBank/DDBJ databases">
        <title>Genome of Strain BIT-d1.</title>
        <authorList>
            <person name="Yang Y."/>
        </authorList>
    </citation>
    <scope>NUCLEOTIDE SEQUENCE [LARGE SCALE GENOMIC DNA]</scope>
    <source>
        <strain evidence="1 2">BIT-d1</strain>
    </source>
</reference>
<protein>
    <submittedName>
        <fullName evidence="1">DUF3871 family protein</fullName>
    </submittedName>
</protein>
<dbReference type="EMBL" id="WMJX01000066">
    <property type="protein sequence ID" value="MTG99348.1"/>
    <property type="molecule type" value="Genomic_DNA"/>
</dbReference>
<comment type="caution">
    <text evidence="1">The sequence shown here is derived from an EMBL/GenBank/DDBJ whole genome shotgun (WGS) entry which is preliminary data.</text>
</comment>
<evidence type="ECO:0000313" key="2">
    <source>
        <dbReference type="Proteomes" id="UP000438760"/>
    </source>
</evidence>
<dbReference type="Pfam" id="PF12987">
    <property type="entry name" value="DUF3871"/>
    <property type="match status" value="1"/>
</dbReference>
<proteinExistence type="predicted"/>
<evidence type="ECO:0000313" key="1">
    <source>
        <dbReference type="EMBL" id="MTG99348.1"/>
    </source>
</evidence>
<name>A0A6I3LL87_9FLAO</name>
<gene>
    <name evidence="1" type="ORF">GJV76_14665</name>
</gene>
<sequence length="381" mass="44372">MSLDLYLNRKKLNYLLLLILKTSIQMNNLTITSNFTNIIEQDTFIRDFNISNINQLSNNILDVDEYLTPAVVLPKYTHKPFIEANTQEIELLTLQQDCIIPVFSKDNEKTIAHQEFIDIAQECAYSIYSGETIEIPEIRVSHQIKGRTPDAIHKSAKELLEHEKTQYFERMAFIIKIPSITANIGGNTLSLTLGGVRAYNQENLYNKKSFEKFKFFIGFQNLVCCNLCVSTDGFLSEIKVSSYEELYAKILEVMQNYKAEQHLELMRDFTNYSLTEHQFAQLIGKSRLYNHLPKSQRLELPEMTFNDGQFNTIARDYYQDESFCKDEYGNINLWNVYNLFTQANKSSYIDTFLERNLNAFEFNQGICNAINGDNNYQWFLS</sequence>
<dbReference type="OrthoDB" id="995338at2"/>
<accession>A0A6I3LL87</accession>